<dbReference type="InterPro" id="IPR009081">
    <property type="entry name" value="PP-bd_ACP"/>
</dbReference>
<gene>
    <name evidence="6" type="primary">car</name>
    <name evidence="6" type="ORF">WG901_17400</name>
</gene>
<dbReference type="PANTHER" id="PTHR43272">
    <property type="entry name" value="LONG-CHAIN-FATTY-ACID--COA LIGASE"/>
    <property type="match status" value="1"/>
</dbReference>
<sequence>MTTATAQAPQKTAIFTGGAQTDWAKARLETLLAEDRQFVGALPDPAVVEAKRRPGLRLAQVVQAIFEGYAGRPAIGHRARELAADPVSGRMTQRLLNRFETRSFGELWSDVMATAAEWHDDARNPVKAGDFGAVLGFASAGYATMQLANIHLGVVNVPLQANAPTDQHVAIIAETEPRVLAASIELIDAAVDAVLAGTVPPRLIVFDYEPRDDAQREKYEAARARLAAADCPIVVDILQDVIARGQALPPLPAHESDDPDPLVWLFYTSGTTGTPKGAMYTEETVRNTFLYHAEKPGVTLSFMPMSHAVGYGYLYLALANGGCSYCSPKSDLSTLFDDLALVRPTMSSLVPRVCEMLYQHYLGEVDRRIAAGADEADAQAAVKLDIRENLLGGRLLSVGCGSAVLSPEVHQFMLSMLGVHMAIGYSSTEMATATVTVDGKIQRPPVIDYRLEDVPELGYFTTDKPYPRGEFLVKIPKFMAGYYKRPDLTAEKFTADGFYKSGDVMALIGPDELAYVDRTNNVQKLSQGEFVAIARLEALYTQSPAIRQIYVYGTSERAFLLAVVVPAEDLLADFAKGGEATDRVKAAIRRGLQQVAEEHGLASYEIPRDFLIEPEGFSPENGLLTGIGKFSRPNFKDRFGAQLEARFAEIAQEQVDELRALRLGGADRPVIETVARAVKATLGVAETDISPQARFTDLGGDSLSALSFSMLLEEIFGLEVPVGVIINPAGDLRLVADYIDAARSGKKRPSFSTVHAADSTTVHASDLKLAKFIDPEILARVPDLPKPADVVKTVLMTGATGWLGRFQALSWLERLAKTGGKLILLSRGATPEQARQRVEDVLDTDPALIAHFRKLASDHLEVLPGDLALESLGLDDATWNRLAGEVDLIVHPGAHVNHRLPYNQLFPSNVAGTAELIRLALTTRLKRFDYVSTMGVILFGAADEDGDIRKIAPSAELGDGYANGYNVSKWASEVLVREAHDLAGIPVGVFRPGMILAHSRYAGQLNVPDMFTRMLFSLAVTGIAPATFYAQDLSNGRPKARYEGFAVDFLADAITGISAALPEGFRSYNLASPKPDFVAFDEFVDWMVEAGCRIERIADYDDWFRRFETALNGLPEDQRAHSLLQIIEPYRHPQHPGMGEGVPCQRFAGDAEAAGYPVVHLEAGLIHKYVADLKHVGLLQ</sequence>
<dbReference type="InterPro" id="IPR000873">
    <property type="entry name" value="AMP-dep_synth/lig_dom"/>
</dbReference>
<dbReference type="PROSITE" id="PS00455">
    <property type="entry name" value="AMP_BINDING"/>
    <property type="match status" value="1"/>
</dbReference>
<comment type="caution">
    <text evidence="6">The sequence shown here is derived from an EMBL/GenBank/DDBJ whole genome shotgun (WGS) entry which is preliminary data.</text>
</comment>
<dbReference type="EMBL" id="JBBHJZ010000003">
    <property type="protein sequence ID" value="MEJ5978432.1"/>
    <property type="molecule type" value="Genomic_DNA"/>
</dbReference>
<dbReference type="Pfam" id="PF07993">
    <property type="entry name" value="NAD_binding_4"/>
    <property type="match status" value="1"/>
</dbReference>
<dbReference type="RefSeq" id="WP_339588352.1">
    <property type="nucleotide sequence ID" value="NZ_JBBHJZ010000003.1"/>
</dbReference>
<dbReference type="SMART" id="SM00823">
    <property type="entry name" value="PKS_PP"/>
    <property type="match status" value="1"/>
</dbReference>
<keyword evidence="2" id="KW-0597">Phosphoprotein</keyword>
<dbReference type="PROSITE" id="PS50075">
    <property type="entry name" value="CARRIER"/>
    <property type="match status" value="1"/>
</dbReference>
<evidence type="ECO:0000256" key="2">
    <source>
        <dbReference type="ARBA" id="ARBA00022553"/>
    </source>
</evidence>
<keyword evidence="3" id="KW-0547">Nucleotide-binding</keyword>
<keyword evidence="1" id="KW-0596">Phosphopantetheine</keyword>
<feature type="domain" description="Carrier" evidence="5">
    <location>
        <begin position="668"/>
        <end position="743"/>
    </location>
</feature>
<accession>A0ABU8RZH5</accession>
<keyword evidence="6" id="KW-0560">Oxidoreductase</keyword>
<dbReference type="InterPro" id="IPR042099">
    <property type="entry name" value="ANL_N_sf"/>
</dbReference>
<proteinExistence type="predicted"/>
<dbReference type="NCBIfam" id="NF041592">
    <property type="entry name" value="carboxyl_red"/>
    <property type="match status" value="1"/>
</dbReference>
<dbReference type="Pfam" id="PF00550">
    <property type="entry name" value="PP-binding"/>
    <property type="match status" value="1"/>
</dbReference>
<keyword evidence="7" id="KW-1185">Reference proteome</keyword>
<dbReference type="Pfam" id="PF00501">
    <property type="entry name" value="AMP-binding"/>
    <property type="match status" value="1"/>
</dbReference>
<dbReference type="InterPro" id="IPR020806">
    <property type="entry name" value="PKS_PP-bd"/>
</dbReference>
<keyword evidence="4" id="KW-0067">ATP-binding</keyword>
<dbReference type="NCBIfam" id="TIGR01746">
    <property type="entry name" value="Thioester-redct"/>
    <property type="match status" value="1"/>
</dbReference>
<dbReference type="EC" id="1.2.1.-" evidence="6"/>
<dbReference type="Gene3D" id="1.10.1200.10">
    <property type="entry name" value="ACP-like"/>
    <property type="match status" value="1"/>
</dbReference>
<dbReference type="Gene3D" id="3.40.50.12780">
    <property type="entry name" value="N-terminal domain of ligase-like"/>
    <property type="match status" value="1"/>
</dbReference>
<dbReference type="InterPro" id="IPR036736">
    <property type="entry name" value="ACP-like_sf"/>
</dbReference>
<dbReference type="InterPro" id="IPR046407">
    <property type="entry name" value="CAR"/>
</dbReference>
<dbReference type="SUPFAM" id="SSF51735">
    <property type="entry name" value="NAD(P)-binding Rossmann-fold domains"/>
    <property type="match status" value="1"/>
</dbReference>
<evidence type="ECO:0000259" key="5">
    <source>
        <dbReference type="PROSITE" id="PS50075"/>
    </source>
</evidence>
<dbReference type="InterPro" id="IPR010080">
    <property type="entry name" value="Thioester_reductase-like_dom"/>
</dbReference>
<protein>
    <submittedName>
        <fullName evidence="6">Carboxylic acid reductase</fullName>
        <ecNumber evidence="6">1.2.1.-</ecNumber>
    </submittedName>
</protein>
<dbReference type="GO" id="GO:0016491">
    <property type="term" value="F:oxidoreductase activity"/>
    <property type="evidence" value="ECO:0007669"/>
    <property type="project" value="UniProtKB-KW"/>
</dbReference>
<dbReference type="InterPro" id="IPR020845">
    <property type="entry name" value="AMP-binding_CS"/>
</dbReference>
<evidence type="ECO:0000256" key="3">
    <source>
        <dbReference type="ARBA" id="ARBA00022741"/>
    </source>
</evidence>
<evidence type="ECO:0000256" key="4">
    <source>
        <dbReference type="ARBA" id="ARBA00022840"/>
    </source>
</evidence>
<reference evidence="6 7" key="1">
    <citation type="submission" date="2024-03" db="EMBL/GenBank/DDBJ databases">
        <authorList>
            <person name="Jo J.-H."/>
        </authorList>
    </citation>
    <scope>NUCLEOTIDE SEQUENCE [LARGE SCALE GENOMIC DNA]</scope>
    <source>
        <strain evidence="6 7">PS1R-30</strain>
    </source>
</reference>
<name>A0ABU8RZH5_9SPHN</name>
<evidence type="ECO:0000313" key="7">
    <source>
        <dbReference type="Proteomes" id="UP001361239"/>
    </source>
</evidence>
<dbReference type="CDD" id="cd05235">
    <property type="entry name" value="SDR_e1"/>
    <property type="match status" value="1"/>
</dbReference>
<dbReference type="InterPro" id="IPR013120">
    <property type="entry name" value="FAR_NAD-bd"/>
</dbReference>
<dbReference type="Proteomes" id="UP001361239">
    <property type="component" value="Unassembled WGS sequence"/>
</dbReference>
<dbReference type="SUPFAM" id="SSF47336">
    <property type="entry name" value="ACP-like"/>
    <property type="match status" value="1"/>
</dbReference>
<organism evidence="6 7">
    <name type="scientific">Novosphingobium anseongense</name>
    <dbReference type="NCBI Taxonomy" id="3133436"/>
    <lineage>
        <taxon>Bacteria</taxon>
        <taxon>Pseudomonadati</taxon>
        <taxon>Pseudomonadota</taxon>
        <taxon>Alphaproteobacteria</taxon>
        <taxon>Sphingomonadales</taxon>
        <taxon>Sphingomonadaceae</taxon>
        <taxon>Novosphingobium</taxon>
    </lineage>
</organism>
<dbReference type="PANTHER" id="PTHR43272:SF33">
    <property type="entry name" value="AMP-BINDING DOMAIN-CONTAINING PROTEIN-RELATED"/>
    <property type="match status" value="1"/>
</dbReference>
<evidence type="ECO:0000256" key="1">
    <source>
        <dbReference type="ARBA" id="ARBA00022450"/>
    </source>
</evidence>
<dbReference type="SUPFAM" id="SSF56801">
    <property type="entry name" value="Acetyl-CoA synthetase-like"/>
    <property type="match status" value="1"/>
</dbReference>
<dbReference type="Gene3D" id="3.40.50.720">
    <property type="entry name" value="NAD(P)-binding Rossmann-like Domain"/>
    <property type="match status" value="1"/>
</dbReference>
<dbReference type="InterPro" id="IPR036291">
    <property type="entry name" value="NAD(P)-bd_dom_sf"/>
</dbReference>
<evidence type="ECO:0000313" key="6">
    <source>
        <dbReference type="EMBL" id="MEJ5978432.1"/>
    </source>
</evidence>